<dbReference type="Proteomes" id="UP000054560">
    <property type="component" value="Unassembled WGS sequence"/>
</dbReference>
<feature type="compositionally biased region" description="Basic and acidic residues" evidence="1">
    <location>
        <begin position="67"/>
        <end position="81"/>
    </location>
</feature>
<dbReference type="EMBL" id="KQ247387">
    <property type="protein sequence ID" value="KNC72224.1"/>
    <property type="molecule type" value="Genomic_DNA"/>
</dbReference>
<proteinExistence type="predicted"/>
<feature type="compositionally biased region" description="Basic and acidic residues" evidence="1">
    <location>
        <begin position="235"/>
        <end position="244"/>
    </location>
</feature>
<feature type="compositionally biased region" description="Polar residues" evidence="1">
    <location>
        <begin position="194"/>
        <end position="233"/>
    </location>
</feature>
<organism evidence="2 3">
    <name type="scientific">Sphaeroforma arctica JP610</name>
    <dbReference type="NCBI Taxonomy" id="667725"/>
    <lineage>
        <taxon>Eukaryota</taxon>
        <taxon>Ichthyosporea</taxon>
        <taxon>Ichthyophonida</taxon>
        <taxon>Sphaeroforma</taxon>
    </lineage>
</organism>
<feature type="compositionally biased region" description="Polar residues" evidence="1">
    <location>
        <begin position="132"/>
        <end position="141"/>
    </location>
</feature>
<protein>
    <submittedName>
        <fullName evidence="2">Uncharacterized protein</fullName>
    </submittedName>
</protein>
<reference evidence="2 3" key="1">
    <citation type="submission" date="2011-02" db="EMBL/GenBank/DDBJ databases">
        <title>The Genome Sequence of Sphaeroforma arctica JP610.</title>
        <authorList>
            <consortium name="The Broad Institute Genome Sequencing Platform"/>
            <person name="Russ C."/>
            <person name="Cuomo C."/>
            <person name="Young S.K."/>
            <person name="Zeng Q."/>
            <person name="Gargeya S."/>
            <person name="Alvarado L."/>
            <person name="Berlin A."/>
            <person name="Chapman S.B."/>
            <person name="Chen Z."/>
            <person name="Freedman E."/>
            <person name="Gellesch M."/>
            <person name="Goldberg J."/>
            <person name="Griggs A."/>
            <person name="Gujja S."/>
            <person name="Heilman E."/>
            <person name="Heiman D."/>
            <person name="Howarth C."/>
            <person name="Mehta T."/>
            <person name="Neiman D."/>
            <person name="Pearson M."/>
            <person name="Roberts A."/>
            <person name="Saif S."/>
            <person name="Shea T."/>
            <person name="Shenoy N."/>
            <person name="Sisk P."/>
            <person name="Stolte C."/>
            <person name="Sykes S."/>
            <person name="White J."/>
            <person name="Yandava C."/>
            <person name="Burger G."/>
            <person name="Gray M.W."/>
            <person name="Holland P.W.H."/>
            <person name="King N."/>
            <person name="Lang F.B.F."/>
            <person name="Roger A.J."/>
            <person name="Ruiz-Trillo I."/>
            <person name="Haas B."/>
            <person name="Nusbaum C."/>
            <person name="Birren B."/>
        </authorList>
    </citation>
    <scope>NUCLEOTIDE SEQUENCE [LARGE SCALE GENOMIC DNA]</scope>
    <source>
        <strain evidence="2 3">JP610</strain>
    </source>
</reference>
<dbReference type="AlphaFoldDB" id="A0A0L0F6G4"/>
<feature type="compositionally biased region" description="Low complexity" evidence="1">
    <location>
        <begin position="149"/>
        <end position="160"/>
    </location>
</feature>
<dbReference type="RefSeq" id="XP_014146126.1">
    <property type="nucleotide sequence ID" value="XM_014290651.1"/>
</dbReference>
<evidence type="ECO:0000313" key="2">
    <source>
        <dbReference type="EMBL" id="KNC72224.1"/>
    </source>
</evidence>
<feature type="region of interest" description="Disordered" evidence="1">
    <location>
        <begin position="122"/>
        <end position="252"/>
    </location>
</feature>
<keyword evidence="3" id="KW-1185">Reference proteome</keyword>
<gene>
    <name evidence="2" type="ORF">SARC_15224</name>
</gene>
<sequence>MNMWVIGNTKRYKRKAKVRTRTATIPHVASHVHSTDGASAVSRRVKHDTQASSVNDNEPVCDTNGHGGDRGKGHGINDKGKVYDSQVHGIFETQQAVSPGMTKAVSLKKELLHIQSERVLSPGADVMRRRQPINSSQSDHLSASGAHRPNSNPSLSPNLLMRSTQSDSAEFNQSDAFRSLGQANGVNGMHLSNGPISDSCNDPNQSDGANDLTISTGVNGLHQSDRPISSHQTNGHKEPRDVHKLSTQSPNGCDRADESCLATISCAAASAEERRSVTLIANGTVAHLEET</sequence>
<feature type="non-terminal residue" evidence="2">
    <location>
        <position position="291"/>
    </location>
</feature>
<feature type="compositionally biased region" description="Polar residues" evidence="1">
    <location>
        <begin position="161"/>
        <end position="185"/>
    </location>
</feature>
<feature type="region of interest" description="Disordered" evidence="1">
    <location>
        <begin position="31"/>
        <end position="81"/>
    </location>
</feature>
<accession>A0A0L0F6G4</accession>
<dbReference type="GeneID" id="25915728"/>
<evidence type="ECO:0000313" key="3">
    <source>
        <dbReference type="Proteomes" id="UP000054560"/>
    </source>
</evidence>
<evidence type="ECO:0000256" key="1">
    <source>
        <dbReference type="SAM" id="MobiDB-lite"/>
    </source>
</evidence>
<name>A0A0L0F6G4_9EUKA</name>